<organism evidence="1 2">
    <name type="scientific">Mycolicibacterium grossiae</name>
    <dbReference type="NCBI Taxonomy" id="1552759"/>
    <lineage>
        <taxon>Bacteria</taxon>
        <taxon>Bacillati</taxon>
        <taxon>Actinomycetota</taxon>
        <taxon>Actinomycetes</taxon>
        <taxon>Mycobacteriales</taxon>
        <taxon>Mycobacteriaceae</taxon>
        <taxon>Mycolicibacterium</taxon>
    </lineage>
</organism>
<accession>A0A1E8QA13</accession>
<dbReference type="EMBL" id="MCHX01000005">
    <property type="protein sequence ID" value="OFJ55185.1"/>
    <property type="molecule type" value="Genomic_DNA"/>
</dbReference>
<dbReference type="Proteomes" id="UP000178953">
    <property type="component" value="Unassembled WGS sequence"/>
</dbReference>
<proteinExistence type="predicted"/>
<name>A0A1E8QA13_9MYCO</name>
<evidence type="ECO:0000313" key="2">
    <source>
        <dbReference type="Proteomes" id="UP000178953"/>
    </source>
</evidence>
<dbReference type="AlphaFoldDB" id="A0A1E8QA13"/>
<keyword evidence="2" id="KW-1185">Reference proteome</keyword>
<comment type="caution">
    <text evidence="1">The sequence shown here is derived from an EMBL/GenBank/DDBJ whole genome shotgun (WGS) entry which is preliminary data.</text>
</comment>
<protein>
    <submittedName>
        <fullName evidence="1">Uncharacterized protein</fullName>
    </submittedName>
</protein>
<gene>
    <name evidence="1" type="ORF">BEL07_03150</name>
</gene>
<sequence>MIPSSGLADPLPLGAVSTDGWSGWDDEEGPHRLLYGQRHQVGAVVVGGWAMQEIVDRNSGATRVHVEPTSEVYVDRIDQHGQQVQCFDLTRHEARELAVALLRAAGDVDTMAEVERVALTLRKRVLVADESEGRIEVECRPFEPDMPDYDGQRFLAIHVDGREKSFVCLSAEQAAALVALLVVEPAAS</sequence>
<reference evidence="1 2" key="1">
    <citation type="submission" date="2016-09" db="EMBL/GenBank/DDBJ databases">
        <title>genome sequence of Mycobacterium sp. 739 SCH.</title>
        <authorList>
            <person name="Greninger A.L."/>
            <person name="Qin X."/>
            <person name="Jerome K."/>
            <person name="Vora S."/>
            <person name="Quinn K."/>
        </authorList>
    </citation>
    <scope>NUCLEOTIDE SEQUENCE [LARGE SCALE GENOMIC DNA]</scope>
    <source>
        <strain evidence="1 2">SCH</strain>
    </source>
</reference>
<evidence type="ECO:0000313" key="1">
    <source>
        <dbReference type="EMBL" id="OFJ55185.1"/>
    </source>
</evidence>